<dbReference type="OrthoDB" id="2623988at2"/>
<protein>
    <submittedName>
        <fullName evidence="1">Uncharacterized protein</fullName>
    </submittedName>
</protein>
<dbReference type="RefSeq" id="WP_144990389.1">
    <property type="nucleotide sequence ID" value="NZ_VNJK01000001.1"/>
</dbReference>
<keyword evidence="2" id="KW-1185">Reference proteome</keyword>
<sequence length="71" mass="8064">MSIERNGHVLKYEDGRYYIEEAPYATAKLDEAKIYTKYFDLVEAQGAALRHTGEAVKITAVSFYVCNIAEK</sequence>
<dbReference type="Proteomes" id="UP000318102">
    <property type="component" value="Unassembled WGS sequence"/>
</dbReference>
<name>A0A559J1G0_9BACL</name>
<dbReference type="AlphaFoldDB" id="A0A559J1G0"/>
<gene>
    <name evidence="1" type="ORF">FPZ44_11780</name>
</gene>
<evidence type="ECO:0000313" key="1">
    <source>
        <dbReference type="EMBL" id="TVX93676.1"/>
    </source>
</evidence>
<dbReference type="EMBL" id="VNJK01000001">
    <property type="protein sequence ID" value="TVX93676.1"/>
    <property type="molecule type" value="Genomic_DNA"/>
</dbReference>
<reference evidence="1 2" key="1">
    <citation type="submission" date="2019-07" db="EMBL/GenBank/DDBJ databases">
        <authorList>
            <person name="Kim J."/>
        </authorList>
    </citation>
    <scope>NUCLEOTIDE SEQUENCE [LARGE SCALE GENOMIC DNA]</scope>
    <source>
        <strain evidence="1 2">N4</strain>
    </source>
</reference>
<comment type="caution">
    <text evidence="1">The sequence shown here is derived from an EMBL/GenBank/DDBJ whole genome shotgun (WGS) entry which is preliminary data.</text>
</comment>
<accession>A0A559J1G0</accession>
<proteinExistence type="predicted"/>
<organism evidence="1 2">
    <name type="scientific">Paenibacillus agilis</name>
    <dbReference type="NCBI Taxonomy" id="3020863"/>
    <lineage>
        <taxon>Bacteria</taxon>
        <taxon>Bacillati</taxon>
        <taxon>Bacillota</taxon>
        <taxon>Bacilli</taxon>
        <taxon>Bacillales</taxon>
        <taxon>Paenibacillaceae</taxon>
        <taxon>Paenibacillus</taxon>
    </lineage>
</organism>
<evidence type="ECO:0000313" key="2">
    <source>
        <dbReference type="Proteomes" id="UP000318102"/>
    </source>
</evidence>